<dbReference type="RefSeq" id="WP_184749140.1">
    <property type="nucleotide sequence ID" value="NZ_BAAAJR010000008.1"/>
</dbReference>
<gene>
    <name evidence="2" type="ORF">HD594_000172</name>
</gene>
<reference evidence="2 3" key="1">
    <citation type="submission" date="2020-08" db="EMBL/GenBank/DDBJ databases">
        <title>Sequencing the genomes of 1000 actinobacteria strains.</title>
        <authorList>
            <person name="Klenk H.-P."/>
        </authorList>
    </citation>
    <scope>NUCLEOTIDE SEQUENCE [LARGE SCALE GENOMIC DNA]</scope>
    <source>
        <strain evidence="2 3">DSM 12511</strain>
    </source>
</reference>
<evidence type="ECO:0000313" key="3">
    <source>
        <dbReference type="Proteomes" id="UP000537775"/>
    </source>
</evidence>
<sequence length="206" mass="21482">MPMPRRTRHRRTLLALAVSTAVALASAGCAADAGAGADPSVIPDDIASRLDALDEAVAGWRTADDVAMAWKHAEAARNLIVGPDGPFYGDADGDGTVEGASEAGLLPGLGGEAGRAQPPANACVERDVLGGDWDDPQDRWDEFSATLAEWAPGNNTMPQLASHPQRVVGWATLTLDAESLDAAREYAGHAQLHVDITRSAYISCAD</sequence>
<dbReference type="InterPro" id="IPR006311">
    <property type="entry name" value="TAT_signal"/>
</dbReference>
<dbReference type="Proteomes" id="UP000537775">
    <property type="component" value="Unassembled WGS sequence"/>
</dbReference>
<dbReference type="PROSITE" id="PS51257">
    <property type="entry name" value="PROKAR_LIPOPROTEIN"/>
    <property type="match status" value="1"/>
</dbReference>
<dbReference type="PROSITE" id="PS51318">
    <property type="entry name" value="TAT"/>
    <property type="match status" value="1"/>
</dbReference>
<feature type="signal peptide" evidence="1">
    <location>
        <begin position="1"/>
        <end position="30"/>
    </location>
</feature>
<protein>
    <submittedName>
        <fullName evidence="2">Uncharacterized protein</fullName>
    </submittedName>
</protein>
<keyword evidence="3" id="KW-1185">Reference proteome</keyword>
<evidence type="ECO:0000313" key="2">
    <source>
        <dbReference type="EMBL" id="MBB6389859.1"/>
    </source>
</evidence>
<keyword evidence="1" id="KW-0732">Signal</keyword>
<name>A0A7X0FLU1_9MICO</name>
<dbReference type="EMBL" id="JACHML010000001">
    <property type="protein sequence ID" value="MBB6389859.1"/>
    <property type="molecule type" value="Genomic_DNA"/>
</dbReference>
<organism evidence="2 3">
    <name type="scientific">Microbacterium thalassium</name>
    <dbReference type="NCBI Taxonomy" id="362649"/>
    <lineage>
        <taxon>Bacteria</taxon>
        <taxon>Bacillati</taxon>
        <taxon>Actinomycetota</taxon>
        <taxon>Actinomycetes</taxon>
        <taxon>Micrococcales</taxon>
        <taxon>Microbacteriaceae</taxon>
        <taxon>Microbacterium</taxon>
    </lineage>
</organism>
<dbReference type="AlphaFoldDB" id="A0A7X0FLU1"/>
<proteinExistence type="predicted"/>
<comment type="caution">
    <text evidence="2">The sequence shown here is derived from an EMBL/GenBank/DDBJ whole genome shotgun (WGS) entry which is preliminary data.</text>
</comment>
<evidence type="ECO:0000256" key="1">
    <source>
        <dbReference type="SAM" id="SignalP"/>
    </source>
</evidence>
<accession>A0A7X0FLU1</accession>
<feature type="chain" id="PRO_5031060861" evidence="1">
    <location>
        <begin position="31"/>
        <end position="206"/>
    </location>
</feature>